<evidence type="ECO:0000259" key="2">
    <source>
        <dbReference type="PROSITE" id="PS51910"/>
    </source>
</evidence>
<dbReference type="AlphaFoldDB" id="A0A9D5CJ78"/>
<reference evidence="3" key="1">
    <citation type="submission" date="2021-03" db="EMBL/GenBank/DDBJ databases">
        <authorList>
            <person name="Li Z."/>
            <person name="Yang C."/>
        </authorList>
    </citation>
    <scope>NUCLEOTIDE SEQUENCE</scope>
    <source>
        <strain evidence="3">Dzin_1.0</strain>
        <tissue evidence="3">Leaf</tissue>
    </source>
</reference>
<evidence type="ECO:0000313" key="3">
    <source>
        <dbReference type="EMBL" id="KAJ0974060.1"/>
    </source>
</evidence>
<dbReference type="InterPro" id="IPR001223">
    <property type="entry name" value="Glyco_hydro18_cat"/>
</dbReference>
<feature type="domain" description="GH18" evidence="2">
    <location>
        <begin position="27"/>
        <end position="299"/>
    </location>
</feature>
<feature type="chain" id="PRO_5039391036" description="GH18 domain-containing protein" evidence="1">
    <location>
        <begin position="27"/>
        <end position="299"/>
    </location>
</feature>
<dbReference type="Gene3D" id="3.20.20.80">
    <property type="entry name" value="Glycosidases"/>
    <property type="match status" value="1"/>
</dbReference>
<dbReference type="OrthoDB" id="3012298at2759"/>
<keyword evidence="1" id="KW-0732">Signal</keyword>
<dbReference type="Proteomes" id="UP001085076">
    <property type="component" value="Miscellaneous, Linkage group lg04"/>
</dbReference>
<dbReference type="EMBL" id="JAGGNH010000004">
    <property type="protein sequence ID" value="KAJ0974060.1"/>
    <property type="molecule type" value="Genomic_DNA"/>
</dbReference>
<reference evidence="3" key="2">
    <citation type="journal article" date="2022" name="Hortic Res">
        <title>The genome of Dioscorea zingiberensis sheds light on the biosynthesis, origin and evolution of the medicinally important diosgenin saponins.</title>
        <authorList>
            <person name="Li Y."/>
            <person name="Tan C."/>
            <person name="Li Z."/>
            <person name="Guo J."/>
            <person name="Li S."/>
            <person name="Chen X."/>
            <person name="Wang C."/>
            <person name="Dai X."/>
            <person name="Yang H."/>
            <person name="Song W."/>
            <person name="Hou L."/>
            <person name="Xu J."/>
            <person name="Tong Z."/>
            <person name="Xu A."/>
            <person name="Yuan X."/>
            <person name="Wang W."/>
            <person name="Yang Q."/>
            <person name="Chen L."/>
            <person name="Sun Z."/>
            <person name="Wang K."/>
            <person name="Pan B."/>
            <person name="Chen J."/>
            <person name="Bao Y."/>
            <person name="Liu F."/>
            <person name="Qi X."/>
            <person name="Gang D.R."/>
            <person name="Wen J."/>
            <person name="Li J."/>
        </authorList>
    </citation>
    <scope>NUCLEOTIDE SEQUENCE</scope>
    <source>
        <strain evidence="3">Dzin_1.0</strain>
    </source>
</reference>
<dbReference type="InterPro" id="IPR017853">
    <property type="entry name" value="GH"/>
</dbReference>
<dbReference type="PANTHER" id="PTHR46476">
    <property type="entry name" value="CHITINASE 2-LIKE"/>
    <property type="match status" value="1"/>
</dbReference>
<feature type="signal peptide" evidence="1">
    <location>
        <begin position="1"/>
        <end position="26"/>
    </location>
</feature>
<evidence type="ECO:0000256" key="1">
    <source>
        <dbReference type="SAM" id="SignalP"/>
    </source>
</evidence>
<evidence type="ECO:0000313" key="4">
    <source>
        <dbReference type="Proteomes" id="UP001085076"/>
    </source>
</evidence>
<proteinExistence type="predicted"/>
<keyword evidence="4" id="KW-1185">Reference proteome</keyword>
<dbReference type="GO" id="GO:0005975">
    <property type="term" value="P:carbohydrate metabolic process"/>
    <property type="evidence" value="ECO:0007669"/>
    <property type="project" value="InterPro"/>
</dbReference>
<sequence length="299" mass="34164">MEYSSSSKLILFLLLLSPPCAWLTLAYHFGEYIGIGYRNTTFNNVPINPDVDFHFIVSFAIDFTNISSMDVYQIPTNGKFKPYWNNKAITPSTVKSIKQTHTNVKVALTLGSDMVRDNVGYFLPYSTDSWIDNALTSLTKIITEYSFDGIDISYEHFRADEETFAECIGRVITLLKENEVISYASIAPFSSETVQRYYQALWREHKHVIDYVNFQFYADTDAGIRAGEFLEYFEVQEKNYNGGKMLVGLSSEVIGGLRPENGLFETIEVIDCETGRKRTRLGNWTKEGDEILVKLLLEE</sequence>
<organism evidence="3 4">
    <name type="scientific">Dioscorea zingiberensis</name>
    <dbReference type="NCBI Taxonomy" id="325984"/>
    <lineage>
        <taxon>Eukaryota</taxon>
        <taxon>Viridiplantae</taxon>
        <taxon>Streptophyta</taxon>
        <taxon>Embryophyta</taxon>
        <taxon>Tracheophyta</taxon>
        <taxon>Spermatophyta</taxon>
        <taxon>Magnoliopsida</taxon>
        <taxon>Liliopsida</taxon>
        <taxon>Dioscoreales</taxon>
        <taxon>Dioscoreaceae</taxon>
        <taxon>Dioscorea</taxon>
    </lineage>
</organism>
<dbReference type="PANTHER" id="PTHR46476:SF13">
    <property type="entry name" value="2, PUTATIVE, EXPRESSED-RELATED"/>
    <property type="match status" value="1"/>
</dbReference>
<accession>A0A9D5CJ78</accession>
<gene>
    <name evidence="3" type="ORF">J5N97_016025</name>
</gene>
<name>A0A9D5CJ78_9LILI</name>
<comment type="caution">
    <text evidence="3">The sequence shown here is derived from an EMBL/GenBank/DDBJ whole genome shotgun (WGS) entry which is preliminary data.</text>
</comment>
<dbReference type="Pfam" id="PF00704">
    <property type="entry name" value="Glyco_hydro_18"/>
    <property type="match status" value="1"/>
</dbReference>
<protein>
    <recommendedName>
        <fullName evidence="2">GH18 domain-containing protein</fullName>
    </recommendedName>
</protein>
<dbReference type="SUPFAM" id="SSF51445">
    <property type="entry name" value="(Trans)glycosidases"/>
    <property type="match status" value="1"/>
</dbReference>
<dbReference type="PROSITE" id="PS51910">
    <property type="entry name" value="GH18_2"/>
    <property type="match status" value="1"/>
</dbReference>